<comment type="cofactor">
    <cofactor evidence="1">
        <name>(6R)-5,10-methylene-5,6,7,8-tetrahydrofolate</name>
        <dbReference type="ChEBI" id="CHEBI:15636"/>
    </cofactor>
</comment>
<dbReference type="InterPro" id="IPR002081">
    <property type="entry name" value="Cryptochrome/DNA_photolyase_1"/>
</dbReference>
<keyword evidence="3 6" id="KW-0285">Flavoprotein</keyword>
<dbReference type="InterPro" id="IPR036155">
    <property type="entry name" value="Crypto/Photolyase_N_sf"/>
</dbReference>
<evidence type="ECO:0000256" key="1">
    <source>
        <dbReference type="ARBA" id="ARBA00001932"/>
    </source>
</evidence>
<dbReference type="InterPro" id="IPR005101">
    <property type="entry name" value="Cryptochr/Photolyase_FAD-bd"/>
</dbReference>
<dbReference type="Gene3D" id="1.10.579.10">
    <property type="entry name" value="DNA Cyclobutane Dipyrimidine Photolyase, subunit A, domain 3"/>
    <property type="match status" value="1"/>
</dbReference>
<proteinExistence type="inferred from homology"/>
<gene>
    <name evidence="9" type="ORF">OMW55_03120</name>
</gene>
<evidence type="ECO:0000256" key="3">
    <source>
        <dbReference type="ARBA" id="ARBA00022630"/>
    </source>
</evidence>
<dbReference type="SUPFAM" id="SSF52425">
    <property type="entry name" value="Cryptochrome/photolyase, N-terminal domain"/>
    <property type="match status" value="1"/>
</dbReference>
<dbReference type="Pfam" id="PF03441">
    <property type="entry name" value="FAD_binding_7"/>
    <property type="match status" value="1"/>
</dbReference>
<dbReference type="InterPro" id="IPR014729">
    <property type="entry name" value="Rossmann-like_a/b/a_fold"/>
</dbReference>
<accession>A0ABT3JDC7</accession>
<dbReference type="InterPro" id="IPR036134">
    <property type="entry name" value="Crypto/Photolyase_FAD-like_sf"/>
</dbReference>
<evidence type="ECO:0000256" key="5">
    <source>
        <dbReference type="ARBA" id="ARBA00022991"/>
    </source>
</evidence>
<dbReference type="PRINTS" id="PR00147">
    <property type="entry name" value="DNAPHOTLYASE"/>
</dbReference>
<dbReference type="InterPro" id="IPR018394">
    <property type="entry name" value="DNA_photolyase_1_CS_C"/>
</dbReference>
<evidence type="ECO:0000256" key="6">
    <source>
        <dbReference type="RuleBase" id="RU004182"/>
    </source>
</evidence>
<dbReference type="PROSITE" id="PS00691">
    <property type="entry name" value="DNA_PHOTOLYASES_1_2"/>
    <property type="match status" value="1"/>
</dbReference>
<feature type="region of interest" description="Disordered" evidence="7">
    <location>
        <begin position="149"/>
        <end position="168"/>
    </location>
</feature>
<evidence type="ECO:0000313" key="10">
    <source>
        <dbReference type="Proteomes" id="UP001526246"/>
    </source>
</evidence>
<reference evidence="9 10" key="1">
    <citation type="submission" date="2022-10" db="EMBL/GenBank/DDBJ databases">
        <title>Sphingomonas sp.</title>
        <authorList>
            <person name="Jin C."/>
        </authorList>
    </citation>
    <scope>NUCLEOTIDE SEQUENCE [LARGE SCALE GENOMIC DNA]</scope>
    <source>
        <strain evidence="9 10">BN140010</strain>
    </source>
</reference>
<dbReference type="EMBL" id="JAPDOB010000001">
    <property type="protein sequence ID" value="MCW3796796.1"/>
    <property type="molecule type" value="Genomic_DNA"/>
</dbReference>
<feature type="domain" description="Photolyase/cryptochrome alpha/beta" evidence="8">
    <location>
        <begin position="3"/>
        <end position="124"/>
    </location>
</feature>
<evidence type="ECO:0000313" key="9">
    <source>
        <dbReference type="EMBL" id="MCW3796796.1"/>
    </source>
</evidence>
<keyword evidence="4 6" id="KW-0274">FAD</keyword>
<evidence type="ECO:0000259" key="8">
    <source>
        <dbReference type="PROSITE" id="PS51645"/>
    </source>
</evidence>
<dbReference type="Pfam" id="PF00875">
    <property type="entry name" value="DNA_photolyase"/>
    <property type="match status" value="1"/>
</dbReference>
<dbReference type="Gene3D" id="1.25.40.80">
    <property type="match status" value="1"/>
</dbReference>
<dbReference type="PANTHER" id="PTHR11455">
    <property type="entry name" value="CRYPTOCHROME"/>
    <property type="match status" value="1"/>
</dbReference>
<keyword evidence="5 6" id="KW-0157">Chromophore</keyword>
<evidence type="ECO:0000256" key="4">
    <source>
        <dbReference type="ARBA" id="ARBA00022827"/>
    </source>
</evidence>
<organism evidence="9 10">
    <name type="scientific">Sphingomonas arvum</name>
    <dbReference type="NCBI Taxonomy" id="2992113"/>
    <lineage>
        <taxon>Bacteria</taxon>
        <taxon>Pseudomonadati</taxon>
        <taxon>Pseudomonadota</taxon>
        <taxon>Alphaproteobacteria</taxon>
        <taxon>Sphingomonadales</taxon>
        <taxon>Sphingomonadaceae</taxon>
        <taxon>Sphingomonas</taxon>
    </lineage>
</organism>
<comment type="cofactor">
    <cofactor evidence="2">
        <name>FAD</name>
        <dbReference type="ChEBI" id="CHEBI:57692"/>
    </cofactor>
</comment>
<dbReference type="PANTHER" id="PTHR11455:SF9">
    <property type="entry name" value="CRYPTOCHROME CIRCADIAN CLOCK 5 ISOFORM X1"/>
    <property type="match status" value="1"/>
</dbReference>
<keyword evidence="10" id="KW-1185">Reference proteome</keyword>
<comment type="caution">
    <text evidence="9">The sequence shown here is derived from an EMBL/GenBank/DDBJ whole genome shotgun (WGS) entry which is preliminary data.</text>
</comment>
<evidence type="ECO:0000256" key="2">
    <source>
        <dbReference type="ARBA" id="ARBA00001974"/>
    </source>
</evidence>
<sequence>MADTQLVWLRQDLRLADQPAFAAAAVAGPVLALYVLDDETPGEWKIGGAQRWWLHGSLASLANELEARGGALTLRRGRSAEIVAQVAEESGAAAIHATRHYEPWWVGAERELGERLTLHEGDVLHEPSDIRSGSGGAFKIYGPYYRTLESHLPPPEPEPAPRKLTAPGKLPPSDRLEDWELLPTRPNWATGFDVWEPGEAGALKHLKRFAAEAEHYANRRDLPAEVGTSNLSAHLHHGEISPRQVWHGVGAGSGDKFRRELAWRDFSRSVILADPDMGTREQRPLALPHRTGKQAESDFAAWSKGYTGYPLVDAGMRQLWVTGWMHNRARLVTSSFLVKHLLLDWRRGAQWFWDTLVDADYANNSQNWQWIAGTGFDSQPFYRIMAPLAQSERFGAAEYIRRWVPELKQLPDADIHDPWGRRVAPAGYPEPLVGHRDGRERALRAFRKARGGG</sequence>
<dbReference type="RefSeq" id="WP_264880747.1">
    <property type="nucleotide sequence ID" value="NZ_JAPDOB010000001.1"/>
</dbReference>
<dbReference type="PROSITE" id="PS51645">
    <property type="entry name" value="PHR_CRY_ALPHA_BETA"/>
    <property type="match status" value="1"/>
</dbReference>
<dbReference type="Proteomes" id="UP001526246">
    <property type="component" value="Unassembled WGS sequence"/>
</dbReference>
<dbReference type="InterPro" id="IPR006050">
    <property type="entry name" value="DNA_photolyase_N"/>
</dbReference>
<protein>
    <submittedName>
        <fullName evidence="9">DNA photolyase family protein</fullName>
    </submittedName>
</protein>
<dbReference type="SUPFAM" id="SSF48173">
    <property type="entry name" value="Cryptochrome/photolyase FAD-binding domain"/>
    <property type="match status" value="1"/>
</dbReference>
<name>A0ABT3JDC7_9SPHN</name>
<comment type="similarity">
    <text evidence="6">Belongs to the DNA photolyase family.</text>
</comment>
<evidence type="ECO:0000256" key="7">
    <source>
        <dbReference type="SAM" id="MobiDB-lite"/>
    </source>
</evidence>
<dbReference type="PROSITE" id="PS00394">
    <property type="entry name" value="DNA_PHOTOLYASES_1_1"/>
    <property type="match status" value="1"/>
</dbReference>
<dbReference type="Gene3D" id="3.40.50.620">
    <property type="entry name" value="HUPs"/>
    <property type="match status" value="1"/>
</dbReference>